<dbReference type="GO" id="GO:0003743">
    <property type="term" value="F:translation initiation factor activity"/>
    <property type="evidence" value="ECO:0007669"/>
    <property type="project" value="UniProtKB-KW"/>
</dbReference>
<dbReference type="InterPro" id="IPR027417">
    <property type="entry name" value="P-loop_NTPase"/>
</dbReference>
<evidence type="ECO:0000256" key="6">
    <source>
        <dbReference type="ARBA" id="ARBA00022840"/>
    </source>
</evidence>
<dbReference type="GO" id="GO:0003723">
    <property type="term" value="F:RNA binding"/>
    <property type="evidence" value="ECO:0007669"/>
    <property type="project" value="UniProtKB-KW"/>
</dbReference>
<gene>
    <name evidence="21" type="ORF">FDP41_007274</name>
</gene>
<dbReference type="PROSITE" id="PS51192">
    <property type="entry name" value="HELICASE_ATP_BIND_1"/>
    <property type="match status" value="1"/>
</dbReference>
<dbReference type="EMBL" id="VFQX01000058">
    <property type="protein sequence ID" value="KAF0973887.1"/>
    <property type="molecule type" value="Genomic_DNA"/>
</dbReference>
<keyword evidence="3 16" id="KW-0547">Nucleotide-binding</keyword>
<dbReference type="OrthoDB" id="10265785at2759"/>
<dbReference type="GO" id="GO:0005524">
    <property type="term" value="F:ATP binding"/>
    <property type="evidence" value="ECO:0007669"/>
    <property type="project" value="UniProtKB-KW"/>
</dbReference>
<comment type="catalytic activity">
    <reaction evidence="14">
        <text>ATP + H2O = ADP + phosphate + H(+)</text>
        <dbReference type="Rhea" id="RHEA:13065"/>
        <dbReference type="ChEBI" id="CHEBI:15377"/>
        <dbReference type="ChEBI" id="CHEBI:15378"/>
        <dbReference type="ChEBI" id="CHEBI:30616"/>
        <dbReference type="ChEBI" id="CHEBI:43474"/>
        <dbReference type="ChEBI" id="CHEBI:456216"/>
        <dbReference type="EC" id="3.6.4.13"/>
    </reaction>
</comment>
<dbReference type="Pfam" id="PF00270">
    <property type="entry name" value="DEAD"/>
    <property type="match status" value="1"/>
</dbReference>
<dbReference type="RefSeq" id="XP_044558600.1">
    <property type="nucleotide sequence ID" value="XM_044711001.1"/>
</dbReference>
<keyword evidence="2" id="KW-0396">Initiation factor</keyword>
<evidence type="ECO:0000256" key="3">
    <source>
        <dbReference type="ARBA" id="ARBA00022741"/>
    </source>
</evidence>
<comment type="function">
    <text evidence="11">ATP-dependent RNA helicase which is a subunit of the eIF4F complex involved in cap recognition and is required for mRNA binding to ribosome. In the current model of translation initiation, eIF4A unwinds RNA secondary structures in the 5'-UTR of mRNAs which is necessary to allow efficient binding of the small ribosomal subunit, and subsequent scanning for the initiator codon.</text>
</comment>
<evidence type="ECO:0000313" key="21">
    <source>
        <dbReference type="EMBL" id="KAF0973887.1"/>
    </source>
</evidence>
<dbReference type="PANTHER" id="PTHR47958">
    <property type="entry name" value="ATP-DEPENDENT RNA HELICASE DBP3"/>
    <property type="match status" value="1"/>
</dbReference>
<dbReference type="Pfam" id="PF00271">
    <property type="entry name" value="Helicase_C"/>
    <property type="match status" value="1"/>
</dbReference>
<dbReference type="InterPro" id="IPR000629">
    <property type="entry name" value="RNA-helicase_DEAD-box_CS"/>
</dbReference>
<dbReference type="GO" id="GO:0016787">
    <property type="term" value="F:hydrolase activity"/>
    <property type="evidence" value="ECO:0007669"/>
    <property type="project" value="UniProtKB-KW"/>
</dbReference>
<feature type="domain" description="Helicase ATP-binding" evidence="18">
    <location>
        <begin position="107"/>
        <end position="276"/>
    </location>
</feature>
<comment type="subunit">
    <text evidence="12">eIF4F is a multi-subunit complex, the composition of which varies with external and internal environmental conditions. It is composed of at least EIF4A, EIF4E and EIF4G.</text>
</comment>
<feature type="compositionally biased region" description="Low complexity" evidence="17">
    <location>
        <begin position="7"/>
        <end position="58"/>
    </location>
</feature>
<reference evidence="21 22" key="1">
    <citation type="journal article" date="2019" name="Sci. Rep.">
        <title>Nanopore sequencing improves the draft genome of the human pathogenic amoeba Naegleria fowleri.</title>
        <authorList>
            <person name="Liechti N."/>
            <person name="Schurch N."/>
            <person name="Bruggmann R."/>
            <person name="Wittwer M."/>
        </authorList>
    </citation>
    <scope>NUCLEOTIDE SEQUENCE [LARGE SCALE GENOMIC DNA]</scope>
    <source>
        <strain evidence="21 22">ATCC 30894</strain>
    </source>
</reference>
<evidence type="ECO:0000256" key="10">
    <source>
        <dbReference type="ARBA" id="ARBA00024417"/>
    </source>
</evidence>
<dbReference type="FunFam" id="3.40.50.300:FF:000031">
    <property type="entry name" value="Eukaryotic initiation factor 4A-III"/>
    <property type="match status" value="1"/>
</dbReference>
<evidence type="ECO:0000256" key="16">
    <source>
        <dbReference type="RuleBase" id="RU000492"/>
    </source>
</evidence>
<evidence type="ECO:0000256" key="7">
    <source>
        <dbReference type="ARBA" id="ARBA00022884"/>
    </source>
</evidence>
<dbReference type="PROSITE" id="PS00039">
    <property type="entry name" value="DEAD_ATP_HELICASE"/>
    <property type="match status" value="1"/>
</dbReference>
<dbReference type="Proteomes" id="UP000444721">
    <property type="component" value="Unassembled WGS sequence"/>
</dbReference>
<keyword evidence="8" id="KW-0648">Protein biosynthesis</keyword>
<dbReference type="InterPro" id="IPR001650">
    <property type="entry name" value="Helicase_C-like"/>
</dbReference>
<dbReference type="PROSITE" id="PS51194">
    <property type="entry name" value="HELICASE_CTER"/>
    <property type="match status" value="1"/>
</dbReference>
<keyword evidence="7" id="KW-0694">RNA-binding</keyword>
<feature type="short sequence motif" description="Q motif" evidence="15">
    <location>
        <begin position="76"/>
        <end position="104"/>
    </location>
</feature>
<evidence type="ECO:0000259" key="19">
    <source>
        <dbReference type="PROSITE" id="PS51194"/>
    </source>
</evidence>
<keyword evidence="5 16" id="KW-0347">Helicase</keyword>
<dbReference type="EC" id="3.6.4.13" evidence="1"/>
<feature type="domain" description="Helicase C-terminal" evidence="19">
    <location>
        <begin position="287"/>
        <end position="448"/>
    </location>
</feature>
<proteinExistence type="inferred from homology"/>
<dbReference type="SMART" id="SM00490">
    <property type="entry name" value="HELICc"/>
    <property type="match status" value="1"/>
</dbReference>
<dbReference type="VEuPathDB" id="AmoebaDB:NfTy_009960"/>
<keyword evidence="22" id="KW-1185">Reference proteome</keyword>
<evidence type="ECO:0000313" key="22">
    <source>
        <dbReference type="Proteomes" id="UP000444721"/>
    </source>
</evidence>
<evidence type="ECO:0000256" key="1">
    <source>
        <dbReference type="ARBA" id="ARBA00012552"/>
    </source>
</evidence>
<protein>
    <recommendedName>
        <fullName evidence="10">Probable eukaryotic initiation factor 4A</fullName>
        <ecNumber evidence="1">3.6.4.13</ecNumber>
    </recommendedName>
    <alternativeName>
        <fullName evidence="13">ATP-dependent RNA helicase eIF4A</fullName>
    </alternativeName>
</protein>
<dbReference type="InterPro" id="IPR011545">
    <property type="entry name" value="DEAD/DEAH_box_helicase_dom"/>
</dbReference>
<sequence>MNKTQKLSSSLSSVVGSSNKKELSSSQRGSTSSSSSRQQKSSGYSKEQSSKKNASSSSGQEDGEDISTSVKLDVYKTFEEMDLSDDLLRGIYQYGFTKPSAIQQRAIKPIIQGYDLIAQSQSGTGKTATFSIAILQMLNIKQLHPQAIVLSPTRELAQQTQKVMSYLGDYLHAQVHACVGGNKVGEDIKKLEQGVHVVSGTPGRVFDMIRQQHLNVKHVKILVLDEADEMLSQGFKEQIYQIYRLLNNTQIVLISATLPAEVLEITQQFMTDPIKILVKRDEITLEGIKQFFVSVEKEEWKFETLCDLYNSLTVTQAVIFCNKRDKVEWLAKQMKKHNFTVSFMHGQMPQKEREAIMEEFRKGQSRVLITTDVWARGIDVQQVSLVVNYDLPQNRENYIHRIGRSGRYGRKGVAINFVTEQDVGILKDIEQYYSTTIEEMPAKIDKYL</sequence>
<dbReference type="CDD" id="cd18787">
    <property type="entry name" value="SF2_C_DEAD"/>
    <property type="match status" value="1"/>
</dbReference>
<feature type="domain" description="DEAD-box RNA helicase Q" evidence="20">
    <location>
        <begin position="76"/>
        <end position="104"/>
    </location>
</feature>
<dbReference type="VEuPathDB" id="AmoebaDB:NF0088840"/>
<comment type="caution">
    <text evidence="21">The sequence shown here is derived from an EMBL/GenBank/DDBJ whole genome shotgun (WGS) entry which is preliminary data.</text>
</comment>
<evidence type="ECO:0000256" key="13">
    <source>
        <dbReference type="ARBA" id="ARBA00030297"/>
    </source>
</evidence>
<dbReference type="VEuPathDB" id="AmoebaDB:FDP41_007274"/>
<evidence type="ECO:0000256" key="15">
    <source>
        <dbReference type="PROSITE-ProRule" id="PRU00552"/>
    </source>
</evidence>
<dbReference type="PROSITE" id="PS51195">
    <property type="entry name" value="Q_MOTIF"/>
    <property type="match status" value="1"/>
</dbReference>
<dbReference type="FunFam" id="3.40.50.300:FF:000849">
    <property type="entry name" value="ATP-dependent RNA helicase DBP5"/>
    <property type="match status" value="1"/>
</dbReference>
<evidence type="ECO:0000256" key="4">
    <source>
        <dbReference type="ARBA" id="ARBA00022801"/>
    </source>
</evidence>
<dbReference type="AlphaFoldDB" id="A0A6A5B955"/>
<dbReference type="GeneID" id="68114492"/>
<keyword evidence="6 16" id="KW-0067">ATP-binding</keyword>
<dbReference type="InterPro" id="IPR014001">
    <property type="entry name" value="Helicase_ATP-bd"/>
</dbReference>
<evidence type="ECO:0000256" key="8">
    <source>
        <dbReference type="ARBA" id="ARBA00022917"/>
    </source>
</evidence>
<dbReference type="GO" id="GO:0003724">
    <property type="term" value="F:RNA helicase activity"/>
    <property type="evidence" value="ECO:0007669"/>
    <property type="project" value="UniProtKB-EC"/>
</dbReference>
<dbReference type="InterPro" id="IPR014014">
    <property type="entry name" value="RNA_helicase_DEAD_Q_motif"/>
</dbReference>
<evidence type="ECO:0000256" key="11">
    <source>
        <dbReference type="ARBA" id="ARBA00024769"/>
    </source>
</evidence>
<dbReference type="SMART" id="SM00487">
    <property type="entry name" value="DEXDc"/>
    <property type="match status" value="1"/>
</dbReference>
<evidence type="ECO:0000256" key="9">
    <source>
        <dbReference type="ARBA" id="ARBA00024352"/>
    </source>
</evidence>
<evidence type="ECO:0000256" key="14">
    <source>
        <dbReference type="ARBA" id="ARBA00047984"/>
    </source>
</evidence>
<dbReference type="Gene3D" id="3.40.50.300">
    <property type="entry name" value="P-loop containing nucleotide triphosphate hydrolases"/>
    <property type="match status" value="2"/>
</dbReference>
<dbReference type="OMA" id="TRFHDFK"/>
<dbReference type="SUPFAM" id="SSF52540">
    <property type="entry name" value="P-loop containing nucleoside triphosphate hydrolases"/>
    <property type="match status" value="1"/>
</dbReference>
<evidence type="ECO:0000256" key="2">
    <source>
        <dbReference type="ARBA" id="ARBA00022540"/>
    </source>
</evidence>
<evidence type="ECO:0000256" key="5">
    <source>
        <dbReference type="ARBA" id="ARBA00022806"/>
    </source>
</evidence>
<keyword evidence="4 16" id="KW-0378">Hydrolase</keyword>
<evidence type="ECO:0000259" key="20">
    <source>
        <dbReference type="PROSITE" id="PS51195"/>
    </source>
</evidence>
<evidence type="ECO:0000256" key="17">
    <source>
        <dbReference type="SAM" id="MobiDB-lite"/>
    </source>
</evidence>
<evidence type="ECO:0000259" key="18">
    <source>
        <dbReference type="PROSITE" id="PS51192"/>
    </source>
</evidence>
<organism evidence="21 22">
    <name type="scientific">Naegleria fowleri</name>
    <name type="common">Brain eating amoeba</name>
    <dbReference type="NCBI Taxonomy" id="5763"/>
    <lineage>
        <taxon>Eukaryota</taxon>
        <taxon>Discoba</taxon>
        <taxon>Heterolobosea</taxon>
        <taxon>Tetramitia</taxon>
        <taxon>Eutetramitia</taxon>
        <taxon>Vahlkampfiidae</taxon>
        <taxon>Naegleria</taxon>
    </lineage>
</organism>
<accession>A0A6A5B955</accession>
<comment type="similarity">
    <text evidence="9">Belongs to the DEAD box helicase family. eIF4A subfamily.</text>
</comment>
<evidence type="ECO:0000256" key="12">
    <source>
        <dbReference type="ARBA" id="ARBA00025917"/>
    </source>
</evidence>
<name>A0A6A5B955_NAEFO</name>
<feature type="region of interest" description="Disordered" evidence="17">
    <location>
        <begin position="1"/>
        <end position="66"/>
    </location>
</feature>